<evidence type="ECO:0000256" key="2">
    <source>
        <dbReference type="ARBA" id="ARBA00022825"/>
    </source>
</evidence>
<dbReference type="GO" id="GO:0004252">
    <property type="term" value="F:serine-type endopeptidase activity"/>
    <property type="evidence" value="ECO:0007669"/>
    <property type="project" value="TreeGrafter"/>
</dbReference>
<dbReference type="Pfam" id="PF00326">
    <property type="entry name" value="Peptidase_S9"/>
    <property type="match status" value="1"/>
</dbReference>
<dbReference type="GO" id="GO:0006508">
    <property type="term" value="P:proteolysis"/>
    <property type="evidence" value="ECO:0007669"/>
    <property type="project" value="InterPro"/>
</dbReference>
<dbReference type="Gene3D" id="3.40.50.1820">
    <property type="entry name" value="alpha/beta hydrolase"/>
    <property type="match status" value="1"/>
</dbReference>
<dbReference type="PANTHER" id="PTHR42776:SF27">
    <property type="entry name" value="DIPEPTIDYL PEPTIDASE FAMILY MEMBER 6"/>
    <property type="match status" value="1"/>
</dbReference>
<gene>
    <name evidence="4" type="ORF">CTI11_06700</name>
</gene>
<dbReference type="InterPro" id="IPR001375">
    <property type="entry name" value="Peptidase_S9_cat"/>
</dbReference>
<dbReference type="PANTHER" id="PTHR42776">
    <property type="entry name" value="SERINE PEPTIDASE S9 FAMILY MEMBER"/>
    <property type="match status" value="1"/>
</dbReference>
<dbReference type="SUPFAM" id="SSF53474">
    <property type="entry name" value="alpha/beta-Hydrolases"/>
    <property type="match status" value="1"/>
</dbReference>
<feature type="domain" description="Peptidase S9 prolyl oligopeptidase catalytic" evidence="3">
    <location>
        <begin position="452"/>
        <end position="659"/>
    </location>
</feature>
<proteinExistence type="predicted"/>
<reference evidence="4" key="1">
    <citation type="submission" date="2017-10" db="EMBL/GenBank/DDBJ databases">
        <title>Chryseobacterium sp. B5 is a hydrocarbonoclastic and plant growth promoting bacterium.</title>
        <authorList>
            <person name="Thijs S."/>
            <person name="Gkorezis P."/>
            <person name="Van Hamme J."/>
        </authorList>
    </citation>
    <scope>NUCLEOTIDE SEQUENCE</scope>
    <source>
        <strain evidence="4">B5</strain>
    </source>
</reference>
<keyword evidence="1" id="KW-0378">Hydrolase</keyword>
<dbReference type="Pfam" id="PF07676">
    <property type="entry name" value="PD40"/>
    <property type="match status" value="3"/>
</dbReference>
<evidence type="ECO:0000313" key="4">
    <source>
        <dbReference type="EMBL" id="PII36529.1"/>
    </source>
</evidence>
<keyword evidence="2" id="KW-0720">Serine protease</keyword>
<organism evidence="4">
    <name type="scientific">Chryseobacterium sp. B5</name>
    <dbReference type="NCBI Taxonomy" id="2050562"/>
    <lineage>
        <taxon>Bacteria</taxon>
        <taxon>Pseudomonadati</taxon>
        <taxon>Bacteroidota</taxon>
        <taxon>Flavobacteriia</taxon>
        <taxon>Flavobacteriales</taxon>
        <taxon>Weeksellaceae</taxon>
        <taxon>Chryseobacterium group</taxon>
        <taxon>Chryseobacterium</taxon>
    </lineage>
</organism>
<dbReference type="Gene3D" id="2.120.10.30">
    <property type="entry name" value="TolB, C-terminal domain"/>
    <property type="match status" value="2"/>
</dbReference>
<dbReference type="EMBL" id="PEKC01000016">
    <property type="protein sequence ID" value="PII36529.1"/>
    <property type="molecule type" value="Genomic_DNA"/>
</dbReference>
<evidence type="ECO:0000256" key="1">
    <source>
        <dbReference type="ARBA" id="ARBA00022801"/>
    </source>
</evidence>
<keyword evidence="2" id="KW-0645">Protease</keyword>
<dbReference type="InterPro" id="IPR011659">
    <property type="entry name" value="WD40"/>
</dbReference>
<name>A0A2G7T9E3_9FLAO</name>
<dbReference type="InterPro" id="IPR011042">
    <property type="entry name" value="6-blade_b-propeller_TolB-like"/>
</dbReference>
<evidence type="ECO:0000259" key="3">
    <source>
        <dbReference type="Pfam" id="PF00326"/>
    </source>
</evidence>
<protein>
    <submittedName>
        <fullName evidence="4">Peptidase S9 family protein</fullName>
    </submittedName>
</protein>
<dbReference type="SUPFAM" id="SSF82171">
    <property type="entry name" value="DPP6 N-terminal domain-like"/>
    <property type="match status" value="1"/>
</dbReference>
<dbReference type="InterPro" id="IPR029058">
    <property type="entry name" value="AB_hydrolase_fold"/>
</dbReference>
<comment type="caution">
    <text evidence="4">The sequence shown here is derived from an EMBL/GenBank/DDBJ whole genome shotgun (WGS) entry which is preliminary data.</text>
</comment>
<sequence length="661" mass="73151">MTQSFTPEDVYLERVVSGLDVSAKNQVVCSVKGADREKDEYFSCLWLISPVGDEPRQLTWGSSLDSGPRWSPDASQMAYLSNRNQGSSQVYLLPCNGGEPRQLTSLARGASDTRWSPTGDRLLVIGNVTVDPNQRHEGCVRDDGAKAKAPNPDSPKLCWRLPYKLNGTGYILDTRSHLFVVDVNDGQTTQITSGDYEVRSAAWSPDGKKICISRTREKPNEYHCTDIWVLDVENDNVRRAERMSFDQANSSSPSWSPDGRWIVFTGSLNSGNPQCRLWLIDLETKEVKGLGSESLEVVPGDLCWTRSGDSVGFIQAREGVQSAALISVPEGQCKVIAKGHRHLDSLALGDGFVYTAEDPTSPQEVYYKAIGGEQEQKISSFNAWWNERDKLAVMYRSFCAPDGDGGTEDIDGWVLQLQGGIERKRKTKGPLLVDFHGGPASYVDLRFSAHSYWQILACAGWTILSANTVGSCSYGRKFSDRLRGKWGELDLPQHLAIVKQLQIEGVVGDSIAVSGTSYGGFMAAYSIGKCEWISAAVVCAPVGNIESHFGTSDGGYYSDTYSIDAKKIEFHQLAYRLSPTFLMDNVRTPTLFIQGMEDERCPKSQTEELYVKLAWAGKVKTEMVLYPGADHSFSVSGRPSHRVDALQRICEWLESCIENRI</sequence>
<accession>A0A2G7T9E3</accession>
<dbReference type="AlphaFoldDB" id="A0A2G7T9E3"/>